<gene>
    <name evidence="3" type="ORF">BDK51DRAFT_29226</name>
</gene>
<dbReference type="EMBL" id="ML001092">
    <property type="protein sequence ID" value="RKO83567.1"/>
    <property type="molecule type" value="Genomic_DNA"/>
</dbReference>
<dbReference type="OrthoDB" id="2134939at2759"/>
<evidence type="ECO:0008006" key="5">
    <source>
        <dbReference type="Google" id="ProtNLM"/>
    </source>
</evidence>
<sequence>MAHLCDLFPVTLERLRLKLRKRDIDLLCRKLADYDPVRALEALTLLTRSIKRIPRADVGVAAYNHTIRGLLREPATYPDAYTLYSRMVERGPPPDLLTYKAIIEGFVRDGRMREAEDALAHMLKAGLEPEIFTLNSIADGHFKAGDDIEAVAALARIPHPDTYTVGIGMRGLTRAGRLDDAVRLVENALGNGVEVNEVARNTLLQEFGRAGRGEEAMAILARLGHGPSSARAVAAFMEMEILRGNVDAARALFDDLSHRGAADAVTYNIMIKAYFKHDRAYLATALFDAMDAGRETPLSTSATYAILISNAANSGDLAAAERLLKTAKARGLELTRSHFIPLIAAARADPALAVRYFRNMQFEQIVPDDRAHAAVLAAFTAAGDFTPAQDWIDTSAPARL</sequence>
<dbReference type="Pfam" id="PF13041">
    <property type="entry name" value="PPR_2"/>
    <property type="match status" value="1"/>
</dbReference>
<dbReference type="Pfam" id="PF01535">
    <property type="entry name" value="PPR"/>
    <property type="match status" value="2"/>
</dbReference>
<keyword evidence="4" id="KW-1185">Reference proteome</keyword>
<feature type="repeat" description="PPR" evidence="2">
    <location>
        <begin position="161"/>
        <end position="195"/>
    </location>
</feature>
<organism evidence="3 4">
    <name type="scientific">Blyttiomyces helicus</name>
    <dbReference type="NCBI Taxonomy" id="388810"/>
    <lineage>
        <taxon>Eukaryota</taxon>
        <taxon>Fungi</taxon>
        <taxon>Fungi incertae sedis</taxon>
        <taxon>Chytridiomycota</taxon>
        <taxon>Chytridiomycota incertae sedis</taxon>
        <taxon>Chytridiomycetes</taxon>
        <taxon>Chytridiomycetes incertae sedis</taxon>
        <taxon>Blyttiomyces</taxon>
    </lineage>
</organism>
<proteinExistence type="predicted"/>
<accession>A0A4V1IPM4</accession>
<evidence type="ECO:0000313" key="4">
    <source>
        <dbReference type="Proteomes" id="UP000269721"/>
    </source>
</evidence>
<dbReference type="NCBIfam" id="TIGR00756">
    <property type="entry name" value="PPR"/>
    <property type="match status" value="2"/>
</dbReference>
<dbReference type="PROSITE" id="PS51375">
    <property type="entry name" value="PPR"/>
    <property type="match status" value="3"/>
</dbReference>
<name>A0A4V1IPM4_9FUNG</name>
<dbReference type="InterPro" id="IPR011990">
    <property type="entry name" value="TPR-like_helical_dom_sf"/>
</dbReference>
<dbReference type="Gene3D" id="1.25.40.10">
    <property type="entry name" value="Tetratricopeptide repeat domain"/>
    <property type="match status" value="3"/>
</dbReference>
<feature type="repeat" description="PPR" evidence="2">
    <location>
        <begin position="263"/>
        <end position="297"/>
    </location>
</feature>
<protein>
    <recommendedName>
        <fullName evidence="5">Pentacotripeptide-repeat region of PRORP domain-containing protein</fullName>
    </recommendedName>
</protein>
<evidence type="ECO:0000256" key="1">
    <source>
        <dbReference type="ARBA" id="ARBA00022737"/>
    </source>
</evidence>
<dbReference type="InterPro" id="IPR050667">
    <property type="entry name" value="PPR-containing_protein"/>
</dbReference>
<evidence type="ECO:0000256" key="2">
    <source>
        <dbReference type="PROSITE-ProRule" id="PRU00708"/>
    </source>
</evidence>
<feature type="repeat" description="PPR" evidence="2">
    <location>
        <begin position="95"/>
        <end position="129"/>
    </location>
</feature>
<dbReference type="Proteomes" id="UP000269721">
    <property type="component" value="Unassembled WGS sequence"/>
</dbReference>
<dbReference type="InterPro" id="IPR002885">
    <property type="entry name" value="PPR_rpt"/>
</dbReference>
<evidence type="ECO:0000313" key="3">
    <source>
        <dbReference type="EMBL" id="RKO83567.1"/>
    </source>
</evidence>
<reference evidence="4" key="1">
    <citation type="journal article" date="2018" name="Nat. Microbiol.">
        <title>Leveraging single-cell genomics to expand the fungal tree of life.</title>
        <authorList>
            <person name="Ahrendt S.R."/>
            <person name="Quandt C.A."/>
            <person name="Ciobanu D."/>
            <person name="Clum A."/>
            <person name="Salamov A."/>
            <person name="Andreopoulos B."/>
            <person name="Cheng J.F."/>
            <person name="Woyke T."/>
            <person name="Pelin A."/>
            <person name="Henrissat B."/>
            <person name="Reynolds N.K."/>
            <person name="Benny G.L."/>
            <person name="Smith M.E."/>
            <person name="James T.Y."/>
            <person name="Grigoriev I.V."/>
        </authorList>
    </citation>
    <scope>NUCLEOTIDE SEQUENCE [LARGE SCALE GENOMIC DNA]</scope>
</reference>
<dbReference type="AlphaFoldDB" id="A0A4V1IPM4"/>
<dbReference type="PANTHER" id="PTHR47939:SF13">
    <property type="entry name" value="OS03G0201400 PROTEIN"/>
    <property type="match status" value="1"/>
</dbReference>
<dbReference type="PANTHER" id="PTHR47939">
    <property type="entry name" value="MEMBRANE-ASSOCIATED SALT-INDUCIBLE PROTEIN-LIKE"/>
    <property type="match status" value="1"/>
</dbReference>
<keyword evidence="1" id="KW-0677">Repeat</keyword>